<keyword evidence="4" id="KW-1185">Reference proteome</keyword>
<organism evidence="3 4">
    <name type="scientific">Amycolatopsis arida</name>
    <dbReference type="NCBI Taxonomy" id="587909"/>
    <lineage>
        <taxon>Bacteria</taxon>
        <taxon>Bacillati</taxon>
        <taxon>Actinomycetota</taxon>
        <taxon>Actinomycetes</taxon>
        <taxon>Pseudonocardiales</taxon>
        <taxon>Pseudonocardiaceae</taxon>
        <taxon>Amycolatopsis</taxon>
    </lineage>
</organism>
<dbReference type="CDD" id="cd00093">
    <property type="entry name" value="HTH_XRE"/>
    <property type="match status" value="1"/>
</dbReference>
<accession>A0A1I5NYN1</accession>
<gene>
    <name evidence="3" type="ORF">SAMN05421810_10279</name>
</gene>
<dbReference type="RefSeq" id="WP_092528697.1">
    <property type="nucleotide sequence ID" value="NZ_FOWW01000002.1"/>
</dbReference>
<evidence type="ECO:0000259" key="2">
    <source>
        <dbReference type="PROSITE" id="PS50943"/>
    </source>
</evidence>
<feature type="domain" description="HTH cro/C1-type" evidence="2">
    <location>
        <begin position="16"/>
        <end position="72"/>
    </location>
</feature>
<dbReference type="AlphaFoldDB" id="A0A1I5NYN1"/>
<protein>
    <submittedName>
        <fullName evidence="3">Helix-turn-helix domain-containing protein</fullName>
    </submittedName>
</protein>
<dbReference type="InterPro" id="IPR010982">
    <property type="entry name" value="Lambda_DNA-bd_dom_sf"/>
</dbReference>
<dbReference type="EMBL" id="FOWW01000002">
    <property type="protein sequence ID" value="SFP26873.1"/>
    <property type="molecule type" value="Genomic_DNA"/>
</dbReference>
<dbReference type="SMART" id="SM00530">
    <property type="entry name" value="HTH_XRE"/>
    <property type="match status" value="1"/>
</dbReference>
<evidence type="ECO:0000313" key="4">
    <source>
        <dbReference type="Proteomes" id="UP000198727"/>
    </source>
</evidence>
<reference evidence="4" key="1">
    <citation type="submission" date="2016-10" db="EMBL/GenBank/DDBJ databases">
        <authorList>
            <person name="Varghese N."/>
            <person name="Submissions S."/>
        </authorList>
    </citation>
    <scope>NUCLEOTIDE SEQUENCE [LARGE SCALE GENOMIC DNA]</scope>
    <source>
        <strain evidence="4">CGMCC 4.5579</strain>
    </source>
</reference>
<dbReference type="GO" id="GO:0003677">
    <property type="term" value="F:DNA binding"/>
    <property type="evidence" value="ECO:0007669"/>
    <property type="project" value="InterPro"/>
</dbReference>
<sequence>MQIDGDAYQRALGEELRELRKRRGWTRKELNERLQSDISLQTLATYELGTRQCSVVRLAELCLAMGETPQDLLARVHRRVFAEEPGRLRLDLAAVVADRQPELLPLRRWAQDRLRQAGVLSLAVQLDLAAIDWLAELCGVATSELLPRLRRLSGHADDDGDPPARTGTADT</sequence>
<proteinExistence type="predicted"/>
<dbReference type="SUPFAM" id="SSF47413">
    <property type="entry name" value="lambda repressor-like DNA-binding domains"/>
    <property type="match status" value="1"/>
</dbReference>
<dbReference type="Proteomes" id="UP000198727">
    <property type="component" value="Unassembled WGS sequence"/>
</dbReference>
<evidence type="ECO:0000313" key="3">
    <source>
        <dbReference type="EMBL" id="SFP26873.1"/>
    </source>
</evidence>
<name>A0A1I5NYN1_9PSEU</name>
<dbReference type="PROSITE" id="PS50943">
    <property type="entry name" value="HTH_CROC1"/>
    <property type="match status" value="1"/>
</dbReference>
<dbReference type="OrthoDB" id="3626060at2"/>
<dbReference type="Gene3D" id="1.10.260.40">
    <property type="entry name" value="lambda repressor-like DNA-binding domains"/>
    <property type="match status" value="1"/>
</dbReference>
<feature type="region of interest" description="Disordered" evidence="1">
    <location>
        <begin position="152"/>
        <end position="171"/>
    </location>
</feature>
<dbReference type="Pfam" id="PF13560">
    <property type="entry name" value="HTH_31"/>
    <property type="match status" value="1"/>
</dbReference>
<dbReference type="InterPro" id="IPR001387">
    <property type="entry name" value="Cro/C1-type_HTH"/>
</dbReference>
<evidence type="ECO:0000256" key="1">
    <source>
        <dbReference type="SAM" id="MobiDB-lite"/>
    </source>
</evidence>